<protein>
    <recommendedName>
        <fullName evidence="3">DUF4219 domain-containing protein</fullName>
    </recommendedName>
</protein>
<proteinExistence type="predicted"/>
<sequence>MTISVEEVLGSFICSSINRKPQLELNVAPKLITENFQLKEIKKANPKQRIMTKAEKQTNCYLNWKIVGTMVFNSALVIQIINLEKPALLSFWNITNSSCWIWRVTGFGKSTRAQSYEPRPLIASLLHSFALVKMSNLSVLSSVPKLNGSNYHDWKFAVSMVLRREDLWDAVQAALVGNGKEKEGVETQTASAMVATDAKKLQSALMTIALTVEPTQYQYIWDCADGAQA</sequence>
<evidence type="ECO:0000313" key="1">
    <source>
        <dbReference type="EMBL" id="OCH92396.1"/>
    </source>
</evidence>
<name>A0A8E2DMN8_9APHY</name>
<gene>
    <name evidence="1" type="ORF">OBBRIDRAFT_802587</name>
</gene>
<organism evidence="1 2">
    <name type="scientific">Obba rivulosa</name>
    <dbReference type="NCBI Taxonomy" id="1052685"/>
    <lineage>
        <taxon>Eukaryota</taxon>
        <taxon>Fungi</taxon>
        <taxon>Dikarya</taxon>
        <taxon>Basidiomycota</taxon>
        <taxon>Agaricomycotina</taxon>
        <taxon>Agaricomycetes</taxon>
        <taxon>Polyporales</taxon>
        <taxon>Gelatoporiaceae</taxon>
        <taxon>Obba</taxon>
    </lineage>
</organism>
<dbReference type="AlphaFoldDB" id="A0A8E2DMN8"/>
<reference evidence="1 2" key="1">
    <citation type="submission" date="2016-07" db="EMBL/GenBank/DDBJ databases">
        <title>Draft genome of the white-rot fungus Obba rivulosa 3A-2.</title>
        <authorList>
            <consortium name="DOE Joint Genome Institute"/>
            <person name="Miettinen O."/>
            <person name="Riley R."/>
            <person name="Acob R."/>
            <person name="Barry K."/>
            <person name="Cullen D."/>
            <person name="De Vries R."/>
            <person name="Hainaut M."/>
            <person name="Hatakka A."/>
            <person name="Henrissat B."/>
            <person name="Hilden K."/>
            <person name="Kuo R."/>
            <person name="Labutti K."/>
            <person name="Lipzen A."/>
            <person name="Makela M.R."/>
            <person name="Sandor L."/>
            <person name="Spatafora J.W."/>
            <person name="Grigoriev I.V."/>
            <person name="Hibbett D.S."/>
        </authorList>
    </citation>
    <scope>NUCLEOTIDE SEQUENCE [LARGE SCALE GENOMIC DNA]</scope>
    <source>
        <strain evidence="1 2">3A-2</strain>
    </source>
</reference>
<dbReference type="Proteomes" id="UP000250043">
    <property type="component" value="Unassembled WGS sequence"/>
</dbReference>
<keyword evidence="2" id="KW-1185">Reference proteome</keyword>
<dbReference type="EMBL" id="KV722369">
    <property type="protein sequence ID" value="OCH92396.1"/>
    <property type="molecule type" value="Genomic_DNA"/>
</dbReference>
<accession>A0A8E2DMN8</accession>
<evidence type="ECO:0008006" key="3">
    <source>
        <dbReference type="Google" id="ProtNLM"/>
    </source>
</evidence>
<dbReference type="OrthoDB" id="2802833at2759"/>
<evidence type="ECO:0000313" key="2">
    <source>
        <dbReference type="Proteomes" id="UP000250043"/>
    </source>
</evidence>